<dbReference type="Proteomes" id="UP001732700">
    <property type="component" value="Chromosome 3D"/>
</dbReference>
<reference evidence="1" key="1">
    <citation type="submission" date="2021-05" db="EMBL/GenBank/DDBJ databases">
        <authorList>
            <person name="Scholz U."/>
            <person name="Mascher M."/>
            <person name="Fiebig A."/>
        </authorList>
    </citation>
    <scope>NUCLEOTIDE SEQUENCE [LARGE SCALE GENOMIC DNA]</scope>
</reference>
<evidence type="ECO:0000313" key="2">
    <source>
        <dbReference type="Proteomes" id="UP001732700"/>
    </source>
</evidence>
<evidence type="ECO:0000313" key="1">
    <source>
        <dbReference type="EnsemblPlants" id="AVESA.00010b.r2.3DG0566060.1.CDS"/>
    </source>
</evidence>
<dbReference type="EnsemblPlants" id="AVESA.00010b.r2.3DG0566060.1">
    <property type="protein sequence ID" value="AVESA.00010b.r2.3DG0566060.1.CDS"/>
    <property type="gene ID" value="AVESA.00010b.r2.3DG0566060"/>
</dbReference>
<protein>
    <submittedName>
        <fullName evidence="1">Uncharacterized protein</fullName>
    </submittedName>
</protein>
<keyword evidence="2" id="KW-1185">Reference proteome</keyword>
<organism evidence="1 2">
    <name type="scientific">Avena sativa</name>
    <name type="common">Oat</name>
    <dbReference type="NCBI Taxonomy" id="4498"/>
    <lineage>
        <taxon>Eukaryota</taxon>
        <taxon>Viridiplantae</taxon>
        <taxon>Streptophyta</taxon>
        <taxon>Embryophyta</taxon>
        <taxon>Tracheophyta</taxon>
        <taxon>Spermatophyta</taxon>
        <taxon>Magnoliopsida</taxon>
        <taxon>Liliopsida</taxon>
        <taxon>Poales</taxon>
        <taxon>Poaceae</taxon>
        <taxon>BOP clade</taxon>
        <taxon>Pooideae</taxon>
        <taxon>Poodae</taxon>
        <taxon>Poeae</taxon>
        <taxon>Poeae Chloroplast Group 1 (Aveneae type)</taxon>
        <taxon>Aveninae</taxon>
        <taxon>Avena</taxon>
    </lineage>
</organism>
<proteinExistence type="predicted"/>
<sequence>MPPPPPDRRDFLYRDGRRHDGGDPLPPPAPTPPRWRDSPYHPPPPPPLRDHARPSPRRTASSASSEGYYRQGAGAYDRSYPDEPLGYTPSRSDRYWLEEEGGGGGYKGFSRYGGGGRREGRDMRGSYRRSPFRSYGGDFPRSHQEPPLRRSPLRSVAVPISYDPPSDRADREDREHHTRVTPWRPLRRREHRSDAGDAAGAGALSVGQSTAAKAASEKNAPDQSVDAAAQQMAEDEAPRKKPRLGWGQGLAKYEKRKVPGSSEPDEPVAPGSPDDVKQKVDVGAAAPASAPSASPVAAPPPSSAPCASPVAAPAPASAPCASPVAALAPSAAPCASLAAAPAPSSAPCASPVAAPAPSAAPCASLAAAPCASPVAAPPAPSSIPASAPCASPVAAPTPSPSSAPASTSPVPEDKSCELTANMATLSNKDIPGAEVQAYNDEIPVKLGQLDGDPIGSLANVLAELLQHEDSCSGDSRRLTNTNKLSLLKENIAKELEKTELEIDLLECELKTLNTESENAKNPSPSDETSKVVVKPETCETSSPLKEQGDLTPRKICLDQSADPSVVELMEIETAPLHNVIAVSSEESVACPGVAKPQLAAAADVAPLKPSEGIGSPHIDAESPRQDSSPCHDNVNSGEADGDNGLSTRPCSHHVDSNNLIPSIIAANNEIAKEFNELVFKPLPADHPCLDLSASSHFSSQRKNDLSIRKKLAIHKTKLRFKEQALTFKFKVLRHLWKEDVRLLAVRKQRPKSSKRSDQSNRSSHSGSQRQRSSNRSRLGMPAGNLSKYPTTEISDVANKMFTEFQFKRCRNFLKMPALVIDEKEKTSTMFISKNGLIEDPILVEKERAVINPWTHEEKEVFMQMLASFGKDFSKISSFLQHKTTADCVEFYYKHHKSDSFREVKKLLDCRQQQPTSNYLGTKSGKKWNPEGNAASLDMLGAASVVAAHGLDYANRMEKNSAKSILRTSYRSDYSAVAKGSSDKDCVANVSLHERESVAADVLAGICGTLSPEGMGSCITSSADLGQKIGVTRMEYLAAPEAQKSFDDEGTLSDQECEVDPVDWNDDEKSAFIEAMNNYGKDFAQISSCVKSKSFEQCKVFFSKARISLGLDMIHHQRSTDTGLLTCDTSGGRSDTDEACAAEMDSAICSTQSSLKMEIDVPAADGTNQSSQKMEIDVPAVKQPNTDASDGPDAVDIKLEEGEIKAEDTSSNMRVGHSQLSEATHESSPSCAPIDINSSENTESTQDRGHGSQVSVHGNDAIVSTSEQPVGAHHEISSSLYNIEVIQPSKASERIFTQASSGPTLHAPESALMKAVNLTPSICIPGVTQSSKASELICTEVSSMEGPSHHAAERNLTPSACLPGDGGSKENVIHFSDMAGVSSVRPSFTSSYQQSVPTDLLPSKPKPQVTPLTPKDLMPVQFSSDLPDPTSIRFEGIASITSPNFGDHANKVVNTSGPKDMNKFPIFDEHSRNQHDALFRNIDGYMKHRRDHRVAADLPAFSESTVSGPVGISHSDQFTLTKYQNGRSGSSGLSNTSAGFLLTGRSEELRQGQLNSCSQKASTESQDQVKRPGDVKLFGKILSHQSSLQSSGSSSNGSKSKPPSPKVDKSAAIFMNNSRDSLVYSSRSTNSAHLGQDERVVRSYNFDGSTVQPESVFRVAKCQRSLASVPFYSAKNGTLGVFAEYQQPLMQQQQLPSDPKRLESFADLQKRNGIELISGFQQPGKASRLGGAGILVSAVSDPVAVLKAQYGAGPKILGNDADPWKDVGNR</sequence>
<accession>A0ACD5W4V5</accession>
<reference evidence="1" key="2">
    <citation type="submission" date="2025-09" db="UniProtKB">
        <authorList>
            <consortium name="EnsemblPlants"/>
        </authorList>
    </citation>
    <scope>IDENTIFICATION</scope>
</reference>
<name>A0ACD5W4V5_AVESA</name>